<sequence>MSPDVTAQRGELFELLPAHRVERWKRVGRGSTTHFAEHLGLIVEDVRRDYCRMRLPWRTEISQPFGVAHGGALASLIDAVVVPAIGAAYEEPVGFATIDLSVQYLGALRDEDAVAEGWVVQRGSSIAFCEAEVRSATSDRLVAKGILTYKISKPKAPSEVRR</sequence>
<dbReference type="InterPro" id="IPR003736">
    <property type="entry name" value="PAAI_dom"/>
</dbReference>
<proteinExistence type="inferred from homology"/>
<protein>
    <submittedName>
        <fullName evidence="5">Unannotated protein</fullName>
    </submittedName>
</protein>
<comment type="similarity">
    <text evidence="1">Belongs to the thioesterase PaaI family.</text>
</comment>
<gene>
    <name evidence="4" type="ORF">UFOPK3139_01842</name>
    <name evidence="5" type="ORF">UFOPK3543_01716</name>
</gene>
<dbReference type="CDD" id="cd03443">
    <property type="entry name" value="PaaI_thioesterase"/>
    <property type="match status" value="1"/>
</dbReference>
<evidence type="ECO:0000313" key="5">
    <source>
        <dbReference type="EMBL" id="CAB4914341.1"/>
    </source>
</evidence>
<evidence type="ECO:0000259" key="3">
    <source>
        <dbReference type="Pfam" id="PF03061"/>
    </source>
</evidence>
<dbReference type="InterPro" id="IPR039298">
    <property type="entry name" value="ACOT13"/>
</dbReference>
<dbReference type="EMBL" id="CAFABA010000078">
    <property type="protein sequence ID" value="CAB4833573.1"/>
    <property type="molecule type" value="Genomic_DNA"/>
</dbReference>
<evidence type="ECO:0000313" key="4">
    <source>
        <dbReference type="EMBL" id="CAB4833573.1"/>
    </source>
</evidence>
<feature type="domain" description="Thioesterase" evidence="3">
    <location>
        <begin position="65"/>
        <end position="138"/>
    </location>
</feature>
<accession>A0A6J7H0H2</accession>
<dbReference type="GO" id="GO:0047617">
    <property type="term" value="F:fatty acyl-CoA hydrolase activity"/>
    <property type="evidence" value="ECO:0007669"/>
    <property type="project" value="InterPro"/>
</dbReference>
<name>A0A6J7H0H2_9ZZZZ</name>
<dbReference type="AlphaFoldDB" id="A0A6J7H0H2"/>
<dbReference type="PANTHER" id="PTHR21660:SF1">
    <property type="entry name" value="ACYL-COENZYME A THIOESTERASE 13"/>
    <property type="match status" value="1"/>
</dbReference>
<dbReference type="EMBL" id="CAFBMH010000064">
    <property type="protein sequence ID" value="CAB4914341.1"/>
    <property type="molecule type" value="Genomic_DNA"/>
</dbReference>
<organism evidence="5">
    <name type="scientific">freshwater metagenome</name>
    <dbReference type="NCBI Taxonomy" id="449393"/>
    <lineage>
        <taxon>unclassified sequences</taxon>
        <taxon>metagenomes</taxon>
        <taxon>ecological metagenomes</taxon>
    </lineage>
</organism>
<dbReference type="PANTHER" id="PTHR21660">
    <property type="entry name" value="THIOESTERASE SUPERFAMILY MEMBER-RELATED"/>
    <property type="match status" value="1"/>
</dbReference>
<dbReference type="Gene3D" id="3.10.129.10">
    <property type="entry name" value="Hotdog Thioesterase"/>
    <property type="match status" value="1"/>
</dbReference>
<dbReference type="InterPro" id="IPR006683">
    <property type="entry name" value="Thioestr_dom"/>
</dbReference>
<keyword evidence="2" id="KW-0378">Hydrolase</keyword>
<reference evidence="5" key="1">
    <citation type="submission" date="2020-05" db="EMBL/GenBank/DDBJ databases">
        <authorList>
            <person name="Chiriac C."/>
            <person name="Salcher M."/>
            <person name="Ghai R."/>
            <person name="Kavagutti S V."/>
        </authorList>
    </citation>
    <scope>NUCLEOTIDE SEQUENCE</scope>
</reference>
<evidence type="ECO:0000256" key="2">
    <source>
        <dbReference type="ARBA" id="ARBA00022801"/>
    </source>
</evidence>
<dbReference type="InterPro" id="IPR029069">
    <property type="entry name" value="HotDog_dom_sf"/>
</dbReference>
<dbReference type="Pfam" id="PF03061">
    <property type="entry name" value="4HBT"/>
    <property type="match status" value="1"/>
</dbReference>
<dbReference type="NCBIfam" id="TIGR00369">
    <property type="entry name" value="unchar_dom_1"/>
    <property type="match status" value="1"/>
</dbReference>
<dbReference type="SUPFAM" id="SSF54637">
    <property type="entry name" value="Thioesterase/thiol ester dehydrase-isomerase"/>
    <property type="match status" value="1"/>
</dbReference>
<evidence type="ECO:0000256" key="1">
    <source>
        <dbReference type="ARBA" id="ARBA00008324"/>
    </source>
</evidence>